<evidence type="ECO:0000313" key="6">
    <source>
        <dbReference type="EnsemblPlants" id="Ma08_p09480.1"/>
    </source>
</evidence>
<dbReference type="GO" id="GO:0006355">
    <property type="term" value="P:regulation of DNA-templated transcription"/>
    <property type="evidence" value="ECO:0000318"/>
    <property type="project" value="GO_Central"/>
</dbReference>
<sequence length="204" mass="22307">MDSSDTTTTGFHHVSSSPETSPFSATPSLPATPTTVVIHSPCAACKILRRRCADNCVLAPYFPPTEPLKFTTAHRVFGASNIIKLLQDLPENQRADTVSSMVYEAKARIRDPVYGCTGAVCQLQKQVDELQAQLARAKAELTNLQAQHGNLLALICMEMARTQQDCTPQSVDDALAASPCMFQSDADFLDEISQGLVWDEPHWL</sequence>
<evidence type="ECO:0000259" key="4">
    <source>
        <dbReference type="PROSITE" id="PS50891"/>
    </source>
</evidence>
<dbReference type="EnsemblPlants" id="Ma08_t09480.1">
    <property type="protein sequence ID" value="Ma08_p09480.1"/>
    <property type="gene ID" value="Ma08_g09480"/>
</dbReference>
<dbReference type="GO" id="GO:0005634">
    <property type="term" value="C:nucleus"/>
    <property type="evidence" value="ECO:0000318"/>
    <property type="project" value="GO_Central"/>
</dbReference>
<feature type="domain" description="LOB" evidence="4">
    <location>
        <begin position="40"/>
        <end position="141"/>
    </location>
</feature>
<dbReference type="AlphaFoldDB" id="A0A804K4P6"/>
<dbReference type="FunCoup" id="A0A804K4P6">
    <property type="interactions" value="1441"/>
</dbReference>
<feature type="region of interest" description="Disordered" evidence="3">
    <location>
        <begin position="1"/>
        <end position="30"/>
    </location>
</feature>
<evidence type="ECO:0000313" key="5">
    <source>
        <dbReference type="EMBL" id="CAG1831053.1"/>
    </source>
</evidence>
<keyword evidence="2" id="KW-0175">Coiled coil</keyword>
<evidence type="ECO:0000256" key="3">
    <source>
        <dbReference type="SAM" id="MobiDB-lite"/>
    </source>
</evidence>
<dbReference type="PANTHER" id="PTHR31301:SF206">
    <property type="entry name" value="LOB DOMAIN-CONTAINING PROTEIN 1"/>
    <property type="match status" value="1"/>
</dbReference>
<comment type="similarity">
    <text evidence="1">Belongs to the LOB domain-containing protein family.</text>
</comment>
<feature type="compositionally biased region" description="Low complexity" evidence="3">
    <location>
        <begin position="20"/>
        <end position="30"/>
    </location>
</feature>
<evidence type="ECO:0000256" key="1">
    <source>
        <dbReference type="ARBA" id="ARBA00005474"/>
    </source>
</evidence>
<dbReference type="GO" id="GO:0001216">
    <property type="term" value="F:DNA-binding transcription activator activity"/>
    <property type="evidence" value="ECO:0000318"/>
    <property type="project" value="GO_Central"/>
</dbReference>
<dbReference type="Pfam" id="PF03195">
    <property type="entry name" value="LOB"/>
    <property type="match status" value="1"/>
</dbReference>
<reference evidence="6" key="2">
    <citation type="submission" date="2021-05" db="UniProtKB">
        <authorList>
            <consortium name="EnsemblPlants"/>
        </authorList>
    </citation>
    <scope>IDENTIFICATION</scope>
    <source>
        <strain evidence="6">subsp. malaccensis</strain>
    </source>
</reference>
<dbReference type="OrthoDB" id="778083at2759"/>
<feature type="compositionally biased region" description="Polar residues" evidence="3">
    <location>
        <begin position="1"/>
        <end position="19"/>
    </location>
</feature>
<keyword evidence="7" id="KW-1185">Reference proteome</keyword>
<name>A0A804K4P6_MUSAM</name>
<organism evidence="6 7">
    <name type="scientific">Musa acuminata subsp. malaccensis</name>
    <name type="common">Wild banana</name>
    <name type="synonym">Musa malaccensis</name>
    <dbReference type="NCBI Taxonomy" id="214687"/>
    <lineage>
        <taxon>Eukaryota</taxon>
        <taxon>Viridiplantae</taxon>
        <taxon>Streptophyta</taxon>
        <taxon>Embryophyta</taxon>
        <taxon>Tracheophyta</taxon>
        <taxon>Spermatophyta</taxon>
        <taxon>Magnoliopsida</taxon>
        <taxon>Liliopsida</taxon>
        <taxon>Zingiberales</taxon>
        <taxon>Musaceae</taxon>
        <taxon>Musa</taxon>
    </lineage>
</organism>
<dbReference type="Gramene" id="Ma08_t09480.1">
    <property type="protein sequence ID" value="Ma08_p09480.1"/>
    <property type="gene ID" value="Ma08_g09480"/>
</dbReference>
<dbReference type="OMA" id="ELLNMQC"/>
<dbReference type="Proteomes" id="UP000012960">
    <property type="component" value="Unplaced"/>
</dbReference>
<accession>A0A804K4P6</accession>
<dbReference type="PROSITE" id="PS50891">
    <property type="entry name" value="LOB"/>
    <property type="match status" value="1"/>
</dbReference>
<evidence type="ECO:0000313" key="7">
    <source>
        <dbReference type="Proteomes" id="UP000012960"/>
    </source>
</evidence>
<protein>
    <submittedName>
        <fullName evidence="5">(wild Malaysian banana) hypothetical protein</fullName>
    </submittedName>
</protein>
<gene>
    <name evidence="5" type="ORF">GSMUA_343070.1</name>
</gene>
<proteinExistence type="inferred from homology"/>
<dbReference type="PANTHER" id="PTHR31301">
    <property type="entry name" value="LOB DOMAIN-CONTAINING PROTEIN 4-RELATED"/>
    <property type="match status" value="1"/>
</dbReference>
<evidence type="ECO:0000256" key="2">
    <source>
        <dbReference type="SAM" id="Coils"/>
    </source>
</evidence>
<feature type="coiled-coil region" evidence="2">
    <location>
        <begin position="120"/>
        <end position="154"/>
    </location>
</feature>
<dbReference type="EMBL" id="HG996472">
    <property type="protein sequence ID" value="CAG1831053.1"/>
    <property type="molecule type" value="Genomic_DNA"/>
</dbReference>
<reference evidence="5" key="1">
    <citation type="submission" date="2021-03" db="EMBL/GenBank/DDBJ databases">
        <authorList>
            <consortium name="Genoscope - CEA"/>
            <person name="William W."/>
        </authorList>
    </citation>
    <scope>NUCLEOTIDE SEQUENCE</scope>
    <source>
        <strain evidence="5">Doubled-haploid Pahang</strain>
    </source>
</reference>
<dbReference type="InterPro" id="IPR004883">
    <property type="entry name" value="LOB"/>
</dbReference>